<gene>
    <name evidence="1" type="ORF">MVES_001383</name>
</gene>
<dbReference type="AlphaFoldDB" id="A0A2N1JEG0"/>
<dbReference type="OrthoDB" id="10011777at2759"/>
<protein>
    <recommendedName>
        <fullName evidence="3">ABM domain-containing protein</fullName>
    </recommendedName>
</protein>
<keyword evidence="2" id="KW-1185">Reference proteome</keyword>
<evidence type="ECO:0000313" key="1">
    <source>
        <dbReference type="EMBL" id="PKI84932.1"/>
    </source>
</evidence>
<organism evidence="1 2">
    <name type="scientific">Malassezia vespertilionis</name>
    <dbReference type="NCBI Taxonomy" id="2020962"/>
    <lineage>
        <taxon>Eukaryota</taxon>
        <taxon>Fungi</taxon>
        <taxon>Dikarya</taxon>
        <taxon>Basidiomycota</taxon>
        <taxon>Ustilaginomycotina</taxon>
        <taxon>Malasseziomycetes</taxon>
        <taxon>Malasseziales</taxon>
        <taxon>Malasseziaceae</taxon>
        <taxon>Malassezia</taxon>
    </lineage>
</organism>
<evidence type="ECO:0008006" key="3">
    <source>
        <dbReference type="Google" id="ProtNLM"/>
    </source>
</evidence>
<dbReference type="Gene3D" id="3.30.70.100">
    <property type="match status" value="1"/>
</dbReference>
<dbReference type="EMBL" id="KZ454988">
    <property type="protein sequence ID" value="PKI84932.1"/>
    <property type="molecule type" value="Genomic_DNA"/>
</dbReference>
<reference evidence="1 2" key="1">
    <citation type="submission" date="2017-10" db="EMBL/GenBank/DDBJ databases">
        <title>A novel species of cold-tolerant Malassezia isolated from bats.</title>
        <authorList>
            <person name="Lorch J.M."/>
            <person name="Palmer J.M."/>
            <person name="Vanderwolf K.J."/>
            <person name="Schmidt K.Z."/>
            <person name="Verant M.L."/>
            <person name="Weller T.J."/>
            <person name="Blehert D.S."/>
        </authorList>
    </citation>
    <scope>NUCLEOTIDE SEQUENCE [LARGE SCALE GENOMIC DNA]</scope>
    <source>
        <strain evidence="1 2">NWHC:44797-103</strain>
    </source>
</reference>
<proteinExistence type="predicted"/>
<sequence length="69" mass="7333">MSAPNRPFTLVATLVAKGPKEADQVVSLVTAIAKRANADAEPGTKSYRLTREVDGGLKIVVLEEQALNL</sequence>
<dbReference type="STRING" id="2020962.A0A2N1JEG0"/>
<dbReference type="Proteomes" id="UP000232875">
    <property type="component" value="Unassembled WGS sequence"/>
</dbReference>
<accession>A0A2N1JEG0</accession>
<name>A0A2N1JEG0_9BASI</name>
<evidence type="ECO:0000313" key="2">
    <source>
        <dbReference type="Proteomes" id="UP000232875"/>
    </source>
</evidence>